<evidence type="ECO:0000256" key="3">
    <source>
        <dbReference type="ARBA" id="ARBA00022475"/>
    </source>
</evidence>
<evidence type="ECO:0000256" key="2">
    <source>
        <dbReference type="ARBA" id="ARBA00022448"/>
    </source>
</evidence>
<proteinExistence type="predicted"/>
<dbReference type="PANTHER" id="PTHR30505">
    <property type="entry name" value="FRUCTOSE-LIKE PERMEASE"/>
    <property type="match status" value="1"/>
</dbReference>
<evidence type="ECO:0000256" key="5">
    <source>
        <dbReference type="ARBA" id="ARBA00022683"/>
    </source>
</evidence>
<evidence type="ECO:0000313" key="12">
    <source>
        <dbReference type="Proteomes" id="UP001637994"/>
    </source>
</evidence>
<evidence type="ECO:0000259" key="10">
    <source>
        <dbReference type="PROSITE" id="PS51104"/>
    </source>
</evidence>
<feature type="transmembrane region" description="Helical" evidence="9">
    <location>
        <begin position="311"/>
        <end position="329"/>
    </location>
</feature>
<evidence type="ECO:0000256" key="8">
    <source>
        <dbReference type="ARBA" id="ARBA00023136"/>
    </source>
</evidence>
<accession>A0ABW9MB84</accession>
<feature type="transmembrane region" description="Helical" evidence="9">
    <location>
        <begin position="54"/>
        <end position="76"/>
    </location>
</feature>
<keyword evidence="4" id="KW-0762">Sugar transport</keyword>
<gene>
    <name evidence="11" type="ORF">ACCQ42_02160</name>
</gene>
<keyword evidence="2" id="KW-0813">Transport</keyword>
<feature type="transmembrane region" description="Helical" evidence="9">
    <location>
        <begin position="129"/>
        <end position="149"/>
    </location>
</feature>
<feature type="transmembrane region" description="Helical" evidence="9">
    <location>
        <begin position="20"/>
        <end position="42"/>
    </location>
</feature>
<keyword evidence="5" id="KW-0598">Phosphotransferase system</keyword>
<dbReference type="Proteomes" id="UP001637994">
    <property type="component" value="Unassembled WGS sequence"/>
</dbReference>
<feature type="transmembrane region" description="Helical" evidence="9">
    <location>
        <begin position="208"/>
        <end position="232"/>
    </location>
</feature>
<reference evidence="11 12" key="1">
    <citation type="journal article" date="2025" name="Anaerobe">
        <title>Description of Anaerococcus kampingiae sp. nov., Anaerococcus groningensis sp. nov., Anaerococcus martiniensis sp. nov., and Anaerococcus cruorum sp. nov., isolated from human clinical specimens.</title>
        <authorList>
            <person name="Boiten K.E."/>
            <person name="Meijer J."/>
            <person name="van Wezel E.M."/>
            <person name="Veloo A.C.M."/>
        </authorList>
    </citation>
    <scope>NUCLEOTIDE SEQUENCE [LARGE SCALE GENOMIC DNA]</scope>
    <source>
        <strain evidence="11 12">ENR0874</strain>
    </source>
</reference>
<feature type="domain" description="PTS EIIC type-2" evidence="10">
    <location>
        <begin position="8"/>
        <end position="338"/>
    </location>
</feature>
<evidence type="ECO:0000256" key="7">
    <source>
        <dbReference type="ARBA" id="ARBA00022989"/>
    </source>
</evidence>
<feature type="transmembrane region" description="Helical" evidence="9">
    <location>
        <begin position="244"/>
        <end position="265"/>
    </location>
</feature>
<dbReference type="InterPro" id="IPR003352">
    <property type="entry name" value="PTS_EIIC"/>
</dbReference>
<dbReference type="Pfam" id="PF02378">
    <property type="entry name" value="PTS_EIIC"/>
    <property type="match status" value="1"/>
</dbReference>
<feature type="transmembrane region" description="Helical" evidence="9">
    <location>
        <begin position="169"/>
        <end position="187"/>
    </location>
</feature>
<keyword evidence="8 9" id="KW-0472">Membrane</keyword>
<comment type="subcellular location">
    <subcellularLocation>
        <location evidence="1">Cell inner membrane</location>
        <topology evidence="1">Multi-pass membrane protein</topology>
    </subcellularLocation>
</comment>
<evidence type="ECO:0000256" key="1">
    <source>
        <dbReference type="ARBA" id="ARBA00004429"/>
    </source>
</evidence>
<keyword evidence="6 9" id="KW-0812">Transmembrane</keyword>
<evidence type="ECO:0000256" key="4">
    <source>
        <dbReference type="ARBA" id="ARBA00022597"/>
    </source>
</evidence>
<name>A0ABW9MB84_9FIRM</name>
<dbReference type="NCBIfam" id="TIGR01427">
    <property type="entry name" value="PTS_IIC_fructo"/>
    <property type="match status" value="1"/>
</dbReference>
<comment type="caution">
    <text evidence="11">The sequence shown here is derived from an EMBL/GenBank/DDBJ whole genome shotgun (WGS) entry which is preliminary data.</text>
</comment>
<dbReference type="EMBL" id="JBGMEF010000011">
    <property type="protein sequence ID" value="MFO3666575.1"/>
    <property type="molecule type" value="Genomic_DNA"/>
</dbReference>
<dbReference type="InterPro" id="IPR013014">
    <property type="entry name" value="PTS_EIIC_2"/>
</dbReference>
<evidence type="ECO:0000256" key="6">
    <source>
        <dbReference type="ARBA" id="ARBA00022692"/>
    </source>
</evidence>
<dbReference type="PROSITE" id="PS51104">
    <property type="entry name" value="PTS_EIIC_TYPE_2"/>
    <property type="match status" value="1"/>
</dbReference>
<keyword evidence="3" id="KW-1003">Cell membrane</keyword>
<dbReference type="InterPro" id="IPR050864">
    <property type="entry name" value="Bacterial_PTS_Sugar_Transport"/>
</dbReference>
<organism evidence="11 12">
    <name type="scientific">Anaerococcus kampingae</name>
    <dbReference type="NCBI Taxonomy" id="3115614"/>
    <lineage>
        <taxon>Bacteria</taxon>
        <taxon>Bacillati</taxon>
        <taxon>Bacillota</taxon>
        <taxon>Tissierellia</taxon>
        <taxon>Tissierellales</taxon>
        <taxon>Peptoniphilaceae</taxon>
        <taxon>Anaerococcus</taxon>
    </lineage>
</organism>
<keyword evidence="7 9" id="KW-1133">Transmembrane helix</keyword>
<dbReference type="PANTHER" id="PTHR30505:SF0">
    <property type="entry name" value="FRUCTOSE-LIKE PTS SYSTEM EIIBC COMPONENT-RELATED"/>
    <property type="match status" value="1"/>
</dbReference>
<dbReference type="RefSeq" id="WP_106461307.1">
    <property type="nucleotide sequence ID" value="NZ_JBGMEF010000011.1"/>
</dbReference>
<protein>
    <submittedName>
        <fullName evidence="11">PTS fructose transporter subunit IIC</fullName>
    </submittedName>
</protein>
<dbReference type="InterPro" id="IPR006327">
    <property type="entry name" value="PTS_IIC_fruc"/>
</dbReference>
<feature type="transmembrane region" description="Helical" evidence="9">
    <location>
        <begin position="82"/>
        <end position="108"/>
    </location>
</feature>
<keyword evidence="12" id="KW-1185">Reference proteome</keyword>
<sequence length="338" mass="35669">MKNKGKEILRHLQTGVSYLIPLLTAAGLLTSIAVIFGGLSVWDETETFWGVLRMIGQTGLNFIVPMISAFIAFSIADRPGLAPGFVTGIIAYNMGTGFLGGMITGLLCGYLAQELKKIPIPARVQTLKVLFIIPIITTFVTGLLLWYVIGTPISMMTEGVSNWLNGLSGVNNAILAAVIGAMMAFDMGGPINKIAYAFGMAAFTDGNYAISTAMLIAIGLPPFGMFLATLLAPKLYSDSEKENAKSAIVMGIVGITEGTIPFAVADPLRVIPSIMIGTAISSSMNALFGITHATTMATFFAIPFVNNIPLYLVSIAAGGIATALIVNFLKGRSQKKEA</sequence>
<evidence type="ECO:0000313" key="11">
    <source>
        <dbReference type="EMBL" id="MFO3666575.1"/>
    </source>
</evidence>
<evidence type="ECO:0000256" key="9">
    <source>
        <dbReference type="SAM" id="Phobius"/>
    </source>
</evidence>